<name>A0A4Q0VG03_CLOTA</name>
<reference evidence="2 3" key="1">
    <citation type="submission" date="2018-06" db="EMBL/GenBank/DDBJ databases">
        <title>Genome conservation of Clostridium tetani.</title>
        <authorList>
            <person name="Bruggemann H."/>
            <person name="Popoff M.R."/>
        </authorList>
    </citation>
    <scope>NUCLEOTIDE SEQUENCE [LARGE SCALE GENOMIC DNA]</scope>
    <source>
        <strain evidence="2 3">2017.061</strain>
    </source>
</reference>
<sequence length="81" mass="9520">MENLYYCSDCKRVFYNGEKCEYCGGQGKKDLKYGTPVNVIGSKLKGKIIKTKENYIRLLIRDDENNKYIKEYPAEELRKVL</sequence>
<evidence type="ECO:0000313" key="2">
    <source>
        <dbReference type="EMBL" id="RXI50027.1"/>
    </source>
</evidence>
<dbReference type="AlphaFoldDB" id="A0A4Q0VG03"/>
<proteinExistence type="predicted"/>
<gene>
    <name evidence="2" type="ORF">DP130_03360</name>
    <name evidence="1" type="ORF">K234311028_19310</name>
</gene>
<evidence type="ECO:0000313" key="1">
    <source>
        <dbReference type="EMBL" id="BDR81685.1"/>
    </source>
</evidence>
<accession>A0A4Q0VG03</accession>
<evidence type="ECO:0000313" key="4">
    <source>
        <dbReference type="Proteomes" id="UP001321763"/>
    </source>
</evidence>
<reference evidence="1 4" key="2">
    <citation type="submission" date="2022-09" db="EMBL/GenBank/DDBJ databases">
        <title>complete genome sequences of Clostridium tetani str. KHSU-234311-028 isolated from soil.</title>
        <authorList>
            <person name="Sekizuka T."/>
            <person name="Shitada C."/>
            <person name="Takahashi M."/>
            <person name="Kuroda M."/>
        </authorList>
    </citation>
    <scope>NUCLEOTIDE SEQUENCE [LARGE SCALE GENOMIC DNA]</scope>
    <source>
        <strain evidence="1 4">KHSU-234311-028</strain>
    </source>
</reference>
<dbReference type="Proteomes" id="UP000290921">
    <property type="component" value="Unassembled WGS sequence"/>
</dbReference>
<protein>
    <submittedName>
        <fullName evidence="2">Uncharacterized protein</fullName>
    </submittedName>
</protein>
<organism evidence="2 3">
    <name type="scientific">Clostridium tetani</name>
    <dbReference type="NCBI Taxonomy" id="1513"/>
    <lineage>
        <taxon>Bacteria</taxon>
        <taxon>Bacillati</taxon>
        <taxon>Bacillota</taxon>
        <taxon>Clostridia</taxon>
        <taxon>Eubacteriales</taxon>
        <taxon>Clostridiaceae</taxon>
        <taxon>Clostridium</taxon>
    </lineage>
</organism>
<evidence type="ECO:0000313" key="3">
    <source>
        <dbReference type="Proteomes" id="UP000290921"/>
    </source>
</evidence>
<dbReference type="Proteomes" id="UP001321763">
    <property type="component" value="Chromosome"/>
</dbReference>
<dbReference type="EMBL" id="AP026818">
    <property type="protein sequence ID" value="BDR81685.1"/>
    <property type="molecule type" value="Genomic_DNA"/>
</dbReference>
<dbReference type="EMBL" id="QMAP01000002">
    <property type="protein sequence ID" value="RXI50027.1"/>
    <property type="molecule type" value="Genomic_DNA"/>
</dbReference>
<dbReference type="RefSeq" id="WP_035140565.1">
    <property type="nucleotide sequence ID" value="NZ_AP026806.1"/>
</dbReference>